<evidence type="ECO:0000313" key="2">
    <source>
        <dbReference type="EMBL" id="GIL25556.1"/>
    </source>
</evidence>
<dbReference type="EMBL" id="BOPO01000007">
    <property type="protein sequence ID" value="GIL25556.1"/>
    <property type="molecule type" value="Genomic_DNA"/>
</dbReference>
<dbReference type="Proteomes" id="UP000614996">
    <property type="component" value="Unassembled WGS sequence"/>
</dbReference>
<keyword evidence="1" id="KW-1133">Transmembrane helix</keyword>
<feature type="transmembrane region" description="Helical" evidence="1">
    <location>
        <begin position="91"/>
        <end position="110"/>
    </location>
</feature>
<organism evidence="2 3">
    <name type="scientific">Actinocatenispora comari</name>
    <dbReference type="NCBI Taxonomy" id="2807577"/>
    <lineage>
        <taxon>Bacteria</taxon>
        <taxon>Bacillati</taxon>
        <taxon>Actinomycetota</taxon>
        <taxon>Actinomycetes</taxon>
        <taxon>Micromonosporales</taxon>
        <taxon>Micromonosporaceae</taxon>
        <taxon>Actinocatenispora</taxon>
    </lineage>
</organism>
<gene>
    <name evidence="2" type="ORF">NUM_08100</name>
</gene>
<reference evidence="3" key="1">
    <citation type="journal article" date="2021" name="Int. J. Syst. Evol. Microbiol.">
        <title>Actinocatenispora comari sp. nov., an endophytic actinomycete isolated from aerial parts of Comarum salesowianum.</title>
        <authorList>
            <person name="Oyunbileg N."/>
            <person name="Iizaka Y."/>
            <person name="Hamada M."/>
            <person name="Davaapurev B.O."/>
            <person name="Fukumoto A."/>
            <person name="Tsetseg B."/>
            <person name="Kato F."/>
            <person name="Tamura T."/>
            <person name="Batkhuu J."/>
            <person name="Anzai Y."/>
        </authorList>
    </citation>
    <scope>NUCLEOTIDE SEQUENCE [LARGE SCALE GENOMIC DNA]</scope>
    <source>
        <strain evidence="3">NUM-2625</strain>
    </source>
</reference>
<comment type="caution">
    <text evidence="2">The sequence shown here is derived from an EMBL/GenBank/DDBJ whole genome shotgun (WGS) entry which is preliminary data.</text>
</comment>
<name>A0A8J4A5S9_9ACTN</name>
<evidence type="ECO:0000256" key="1">
    <source>
        <dbReference type="SAM" id="Phobius"/>
    </source>
</evidence>
<feature type="transmembrane region" description="Helical" evidence="1">
    <location>
        <begin position="116"/>
        <end position="137"/>
    </location>
</feature>
<sequence>MRLFLPGQRRTLTIELPGASVVSARESARSSPDRSVARVDRPRIRLGPDGRVRCHLPSTYRHANPRFDGVLQDGDAGAVLSGRVREARSEGFLTALYSVLTIPMAVGAVLSAIAGIVPTLVICAVGAIAFGILSVTLRAARVTVFRRDVADLDAALRRSFGAPQAVPQPEP</sequence>
<accession>A0A8J4A5S9</accession>
<protein>
    <submittedName>
        <fullName evidence="2">Uncharacterized protein</fullName>
    </submittedName>
</protein>
<dbReference type="AlphaFoldDB" id="A0A8J4A5S9"/>
<keyword evidence="1" id="KW-0812">Transmembrane</keyword>
<keyword evidence="3" id="KW-1185">Reference proteome</keyword>
<evidence type="ECO:0000313" key="3">
    <source>
        <dbReference type="Proteomes" id="UP000614996"/>
    </source>
</evidence>
<proteinExistence type="predicted"/>
<keyword evidence="1" id="KW-0472">Membrane</keyword>